<dbReference type="Proteomes" id="UP000314294">
    <property type="component" value="Unassembled WGS sequence"/>
</dbReference>
<accession>A0A4Z2J5U9</accession>
<sequence length="97" mass="10963">MIIDLALRRNTALFSTAEERFLSLDHNSHVSNWLSSIRDSEIQFVTAARFLQSETRIFVPRSCLSEENPRLVKTPPVDWSTSCCAHIPEQLCASGLT</sequence>
<evidence type="ECO:0000313" key="2">
    <source>
        <dbReference type="Proteomes" id="UP000314294"/>
    </source>
</evidence>
<reference evidence="1 2" key="1">
    <citation type="submission" date="2019-03" db="EMBL/GenBank/DDBJ databases">
        <title>First draft genome of Liparis tanakae, snailfish: a comprehensive survey of snailfish specific genes.</title>
        <authorList>
            <person name="Kim W."/>
            <person name="Song I."/>
            <person name="Jeong J.-H."/>
            <person name="Kim D."/>
            <person name="Kim S."/>
            <person name="Ryu S."/>
            <person name="Song J.Y."/>
            <person name="Lee S.K."/>
        </authorList>
    </citation>
    <scope>NUCLEOTIDE SEQUENCE [LARGE SCALE GENOMIC DNA]</scope>
    <source>
        <tissue evidence="1">Muscle</tissue>
    </source>
</reference>
<evidence type="ECO:0000313" key="1">
    <source>
        <dbReference type="EMBL" id="TNN85244.1"/>
    </source>
</evidence>
<name>A0A4Z2J5U9_9TELE</name>
<dbReference type="EMBL" id="SRLO01000022">
    <property type="protein sequence ID" value="TNN85244.1"/>
    <property type="molecule type" value="Genomic_DNA"/>
</dbReference>
<keyword evidence="2" id="KW-1185">Reference proteome</keyword>
<protein>
    <submittedName>
        <fullName evidence="1">Uncharacterized protein</fullName>
    </submittedName>
</protein>
<proteinExistence type="predicted"/>
<organism evidence="1 2">
    <name type="scientific">Liparis tanakae</name>
    <name type="common">Tanaka's snailfish</name>
    <dbReference type="NCBI Taxonomy" id="230148"/>
    <lineage>
        <taxon>Eukaryota</taxon>
        <taxon>Metazoa</taxon>
        <taxon>Chordata</taxon>
        <taxon>Craniata</taxon>
        <taxon>Vertebrata</taxon>
        <taxon>Euteleostomi</taxon>
        <taxon>Actinopterygii</taxon>
        <taxon>Neopterygii</taxon>
        <taxon>Teleostei</taxon>
        <taxon>Neoteleostei</taxon>
        <taxon>Acanthomorphata</taxon>
        <taxon>Eupercaria</taxon>
        <taxon>Perciformes</taxon>
        <taxon>Cottioidei</taxon>
        <taxon>Cottales</taxon>
        <taxon>Liparidae</taxon>
        <taxon>Liparis</taxon>
    </lineage>
</organism>
<comment type="caution">
    <text evidence="1">The sequence shown here is derived from an EMBL/GenBank/DDBJ whole genome shotgun (WGS) entry which is preliminary data.</text>
</comment>
<dbReference type="AlphaFoldDB" id="A0A4Z2J5U9"/>
<gene>
    <name evidence="1" type="ORF">EYF80_004594</name>
</gene>